<sequence length="225" mass="23243">MAHLLIPIALLALLTRYVPPTTKLHHRPYTNSTNSTANAAACSLCPISITYTTPSGCLALNCLQPTCTVTTTTIIPTSYCSTKTRTACPRSCAPCSTETVTEQEDPIVVQPTISPSDPATTSEPNTTINPGGPIVVTSTDAPSSTANGECAPYTVTTTASNPACTFDTSDCIRPLCVIETTTTVPVCGVPITETELAVCPTACPAGCATFVYTTSAMPTSSVALD</sequence>
<feature type="compositionally biased region" description="Polar residues" evidence="1">
    <location>
        <begin position="111"/>
        <end position="129"/>
    </location>
</feature>
<reference evidence="3" key="1">
    <citation type="submission" date="2020-06" db="EMBL/GenBank/DDBJ databases">
        <authorList>
            <person name="Onetto C."/>
        </authorList>
    </citation>
    <scope>NUCLEOTIDE SEQUENCE</scope>
</reference>
<accession>A0A9N8KFT4</accession>
<keyword evidence="4" id="KW-1185">Reference proteome</keyword>
<feature type="signal peptide" evidence="2">
    <location>
        <begin position="1"/>
        <end position="20"/>
    </location>
</feature>
<name>A0A9N8KFT4_9PEZI</name>
<dbReference type="EMBL" id="CAINUL010000008">
    <property type="protein sequence ID" value="CAD0111083.1"/>
    <property type="molecule type" value="Genomic_DNA"/>
</dbReference>
<feature type="region of interest" description="Disordered" evidence="1">
    <location>
        <begin position="110"/>
        <end position="133"/>
    </location>
</feature>
<gene>
    <name evidence="3" type="ORF">AWRI4620_LOCUS5338</name>
</gene>
<feature type="chain" id="PRO_5040389622" evidence="2">
    <location>
        <begin position="21"/>
        <end position="225"/>
    </location>
</feature>
<organism evidence="3 4">
    <name type="scientific">Aureobasidium uvarum</name>
    <dbReference type="NCBI Taxonomy" id="2773716"/>
    <lineage>
        <taxon>Eukaryota</taxon>
        <taxon>Fungi</taxon>
        <taxon>Dikarya</taxon>
        <taxon>Ascomycota</taxon>
        <taxon>Pezizomycotina</taxon>
        <taxon>Dothideomycetes</taxon>
        <taxon>Dothideomycetidae</taxon>
        <taxon>Dothideales</taxon>
        <taxon>Saccotheciaceae</taxon>
        <taxon>Aureobasidium</taxon>
    </lineage>
</organism>
<keyword evidence="2" id="KW-0732">Signal</keyword>
<proteinExistence type="predicted"/>
<evidence type="ECO:0000256" key="2">
    <source>
        <dbReference type="SAM" id="SignalP"/>
    </source>
</evidence>
<evidence type="ECO:0000313" key="4">
    <source>
        <dbReference type="Proteomes" id="UP000745764"/>
    </source>
</evidence>
<dbReference type="OrthoDB" id="3925149at2759"/>
<evidence type="ECO:0000313" key="3">
    <source>
        <dbReference type="EMBL" id="CAD0111083.1"/>
    </source>
</evidence>
<dbReference type="AlphaFoldDB" id="A0A9N8KFT4"/>
<evidence type="ECO:0000256" key="1">
    <source>
        <dbReference type="SAM" id="MobiDB-lite"/>
    </source>
</evidence>
<dbReference type="Proteomes" id="UP000745764">
    <property type="component" value="Unassembled WGS sequence"/>
</dbReference>
<protein>
    <submittedName>
        <fullName evidence="3">Uncharacterized protein</fullName>
    </submittedName>
</protein>
<comment type="caution">
    <text evidence="3">The sequence shown here is derived from an EMBL/GenBank/DDBJ whole genome shotgun (WGS) entry which is preliminary data.</text>
</comment>